<organism evidence="6 7">
    <name type="scientific">Paracoccus cavernae</name>
    <dbReference type="NCBI Taxonomy" id="1571207"/>
    <lineage>
        <taxon>Bacteria</taxon>
        <taxon>Pseudomonadati</taxon>
        <taxon>Pseudomonadota</taxon>
        <taxon>Alphaproteobacteria</taxon>
        <taxon>Rhodobacterales</taxon>
        <taxon>Paracoccaceae</taxon>
        <taxon>Paracoccus</taxon>
    </lineage>
</organism>
<feature type="DNA-binding region" description="H-T-H motif" evidence="4">
    <location>
        <begin position="17"/>
        <end position="36"/>
    </location>
</feature>
<dbReference type="SUPFAM" id="SSF46689">
    <property type="entry name" value="Homeodomain-like"/>
    <property type="match status" value="1"/>
</dbReference>
<dbReference type="InterPro" id="IPR050109">
    <property type="entry name" value="HTH-type_TetR-like_transc_reg"/>
</dbReference>
<reference evidence="7" key="1">
    <citation type="journal article" date="2019" name="Int. J. Syst. Evol. Microbiol.">
        <title>The Global Catalogue of Microorganisms (GCM) 10K type strain sequencing project: providing services to taxonomists for standard genome sequencing and annotation.</title>
        <authorList>
            <consortium name="The Broad Institute Genomics Platform"/>
            <consortium name="The Broad Institute Genome Sequencing Center for Infectious Disease"/>
            <person name="Wu L."/>
            <person name="Ma J."/>
        </authorList>
    </citation>
    <scope>NUCLEOTIDE SEQUENCE [LARGE SCALE GENOMIC DNA]</scope>
    <source>
        <strain evidence="7">CECT 8482</strain>
    </source>
</reference>
<dbReference type="EMBL" id="JAUFRC010000002">
    <property type="protein sequence ID" value="MDN3713662.1"/>
    <property type="molecule type" value="Genomic_DNA"/>
</dbReference>
<keyword evidence="3" id="KW-0804">Transcription</keyword>
<gene>
    <name evidence="6" type="ORF">QWZ10_21390</name>
</gene>
<keyword evidence="1" id="KW-0805">Transcription regulation</keyword>
<feature type="domain" description="HTH tetR-type" evidence="5">
    <location>
        <begin position="1"/>
        <end position="54"/>
    </location>
</feature>
<keyword evidence="2 4" id="KW-0238">DNA-binding</keyword>
<evidence type="ECO:0000256" key="3">
    <source>
        <dbReference type="ARBA" id="ARBA00023163"/>
    </source>
</evidence>
<dbReference type="InterPro" id="IPR001647">
    <property type="entry name" value="HTH_TetR"/>
</dbReference>
<sequence length="92" mass="10314">MLAIESVVRRQGVGGLSIDAVAKEAGISKSSVVYDFQNKAGLLAAFTRSRIAAHREQLDALLPQDDAPNRWLRGLLKRRSNRRPRKRSRSRC</sequence>
<evidence type="ECO:0000256" key="1">
    <source>
        <dbReference type="ARBA" id="ARBA00023015"/>
    </source>
</evidence>
<keyword evidence="7" id="KW-1185">Reference proteome</keyword>
<accession>A0ABT8DEK8</accession>
<dbReference type="Pfam" id="PF00440">
    <property type="entry name" value="TetR_N"/>
    <property type="match status" value="1"/>
</dbReference>
<evidence type="ECO:0000313" key="7">
    <source>
        <dbReference type="Proteomes" id="UP001243846"/>
    </source>
</evidence>
<name>A0ABT8DEK8_9RHOB</name>
<dbReference type="PANTHER" id="PTHR30055">
    <property type="entry name" value="HTH-TYPE TRANSCRIPTIONAL REGULATOR RUTR"/>
    <property type="match status" value="1"/>
</dbReference>
<dbReference type="InterPro" id="IPR009057">
    <property type="entry name" value="Homeodomain-like_sf"/>
</dbReference>
<proteinExistence type="predicted"/>
<comment type="caution">
    <text evidence="6">The sequence shown here is derived from an EMBL/GenBank/DDBJ whole genome shotgun (WGS) entry which is preliminary data.</text>
</comment>
<evidence type="ECO:0000256" key="4">
    <source>
        <dbReference type="PROSITE-ProRule" id="PRU00335"/>
    </source>
</evidence>
<evidence type="ECO:0000256" key="2">
    <source>
        <dbReference type="ARBA" id="ARBA00023125"/>
    </source>
</evidence>
<evidence type="ECO:0000259" key="5">
    <source>
        <dbReference type="PROSITE" id="PS50977"/>
    </source>
</evidence>
<dbReference type="PANTHER" id="PTHR30055:SF234">
    <property type="entry name" value="HTH-TYPE TRANSCRIPTIONAL REGULATOR BETI"/>
    <property type="match status" value="1"/>
</dbReference>
<evidence type="ECO:0000313" key="6">
    <source>
        <dbReference type="EMBL" id="MDN3713662.1"/>
    </source>
</evidence>
<dbReference type="PROSITE" id="PS50977">
    <property type="entry name" value="HTH_TETR_2"/>
    <property type="match status" value="1"/>
</dbReference>
<protein>
    <submittedName>
        <fullName evidence="6">TetR/AcrR family transcriptional regulator</fullName>
    </submittedName>
</protein>
<dbReference type="Proteomes" id="UP001243846">
    <property type="component" value="Unassembled WGS sequence"/>
</dbReference>
<dbReference type="Gene3D" id="1.10.357.10">
    <property type="entry name" value="Tetracycline Repressor, domain 2"/>
    <property type="match status" value="1"/>
</dbReference>